<comment type="function">
    <text evidence="11">A helicase/nuclease that prepares dsDNA breaks (DSB) for recombinational DNA repair. Binds to DSBs and unwinds DNA via a highly rapid and processive ATP-dependent bidirectional helicase activity. Unwinds dsDNA until it encounters a Chi (crossover hotspot instigator) sequence from the 3' direction. Cuts ssDNA a few nucleotides 3' to the Chi site. The properties and activities of the enzyme are changed at Chi. The Chi-altered holoenzyme produces a long 3'-ssDNA overhang and facilitates RecA-binding to the ssDNA for homologous DNA recombination and repair. Holoenzyme degrades any linearized DNA that is unable to undergo homologous recombination. In the holoenzyme this subunit has ssDNA-dependent ATPase and 5'-3' helicase activity. When added to pre-assembled RecBC greatly stimulates nuclease activity and augments holoenzyme processivity. Negatively regulates the RecA-loading ability of RecBCD.</text>
</comment>
<dbReference type="HAMAP" id="MF_01487">
    <property type="entry name" value="RecD"/>
    <property type="match status" value="1"/>
</dbReference>
<sequence>MFLSGDKRRTAAAATQAGRAELLALMDLWVAHAWIRPLDAVFARFLWEEVPDAPPLAILGALLASHQLAHGHACLDLGATLEDPEMTLALPPEGADPADAGAPLRTPAALLAKVSLPRWLAALDVPALVGDGPGGTPLVLVEHRLYLRRCWQYEQDINAGIAARLARQPALQSALPPDRLRGLLDVLFPAGESAGRIGADTDWQKIACAAAARSAFTVITGGPGTGKTTTVVKVLAVLQALALEGIVAGGATATGLPRPLRIRLAAPTGKAAARLSESIAGAVSRLPVAQLPAGEAARQAIPTSVSTLHRLLGSRPGSRKFRHDAGNPLALDVLVVDEASMIDLETMAALLQALPPRARLILLGDKDQLASVEAGAVLADLCREAHAGRYTPATRDWLEAVSGERIDGDLVDPAGTALDQAIVMLRHSHRFAADSGIGRLASAINAGNRQAVARFWRQSHAGVTRMTGRDCERDFAALVLDGQPQTELELAMAAGLAPAEAAAGAPGGDDAWDNGPHGYARYLRLMRASRPAPGAAQADLDDWARRVLRAHGAFQLLTTLRQGPWGVEGLNRRVARLLREQELIDATDGWYAGRPVLVTRNDYALGLMNGDIGITLALPASGDGAPVLRVAFPMTDGSGRIKWVLPSRLQAVETVFALTVHKSQGSEFDHAAVVLPERISPIVTRELLYTGITRARAFLTLLSPGGEHILEQGIARQVRRASGLLA</sequence>
<name>A0A193FRB7_9BORD</name>
<comment type="catalytic activity">
    <reaction evidence="11">
        <text>ATP + H2O = ADP + phosphate + H(+)</text>
        <dbReference type="Rhea" id="RHEA:13065"/>
        <dbReference type="ChEBI" id="CHEBI:15377"/>
        <dbReference type="ChEBI" id="CHEBI:15378"/>
        <dbReference type="ChEBI" id="CHEBI:30616"/>
        <dbReference type="ChEBI" id="CHEBI:43474"/>
        <dbReference type="ChEBI" id="CHEBI:456216"/>
        <dbReference type="EC" id="5.6.2.3"/>
    </reaction>
</comment>
<keyword evidence="4 11" id="KW-0378">Hydrolase</keyword>
<dbReference type="GO" id="GO:0008854">
    <property type="term" value="F:exodeoxyribonuclease V activity"/>
    <property type="evidence" value="ECO:0007669"/>
    <property type="project" value="InterPro"/>
</dbReference>
<dbReference type="Proteomes" id="UP000092213">
    <property type="component" value="Chromosome"/>
</dbReference>
<keyword evidence="6 11" id="KW-0269">Exonuclease</keyword>
<evidence type="ECO:0000256" key="1">
    <source>
        <dbReference type="ARBA" id="ARBA00022722"/>
    </source>
</evidence>
<keyword evidence="7 11" id="KW-0067">ATP-binding</keyword>
<evidence type="ECO:0000313" key="14">
    <source>
        <dbReference type="EMBL" id="ANN70190.1"/>
    </source>
</evidence>
<organism evidence="14 15">
    <name type="scientific">Bordetella bronchialis</name>
    <dbReference type="NCBI Taxonomy" id="463025"/>
    <lineage>
        <taxon>Bacteria</taxon>
        <taxon>Pseudomonadati</taxon>
        <taxon>Pseudomonadota</taxon>
        <taxon>Betaproteobacteria</taxon>
        <taxon>Burkholderiales</taxon>
        <taxon>Alcaligenaceae</taxon>
        <taxon>Bordetella</taxon>
    </lineage>
</organism>
<evidence type="ECO:0000256" key="3">
    <source>
        <dbReference type="ARBA" id="ARBA00022763"/>
    </source>
</evidence>
<accession>A0A193FRB7</accession>
<dbReference type="InterPro" id="IPR050534">
    <property type="entry name" value="Coronavir_polyprotein_1ab"/>
</dbReference>
<comment type="subunit">
    <text evidence="11">Heterotrimer of RecB, RecC and RecD. All subunits contribute to DNA-binding.</text>
</comment>
<protein>
    <recommendedName>
        <fullName evidence="11">RecBCD enzyme subunit RecD</fullName>
        <ecNumber evidence="11">5.6.2.3</ecNumber>
    </recommendedName>
    <alternativeName>
        <fullName evidence="11">DNA 5'-3' helicase subunit RecD</fullName>
    </alternativeName>
    <alternativeName>
        <fullName evidence="11">Exonuclease V subunit RecD</fullName>
        <shortName evidence="11">ExoV subunit RecD</shortName>
    </alternativeName>
    <alternativeName>
        <fullName evidence="11">Helicase/nuclease RecBCD subunit RecD</fullName>
    </alternativeName>
</protein>
<dbReference type="InterPro" id="IPR027417">
    <property type="entry name" value="P-loop_NTPase"/>
</dbReference>
<dbReference type="GO" id="GO:0003677">
    <property type="term" value="F:DNA binding"/>
    <property type="evidence" value="ECO:0007669"/>
    <property type="project" value="UniProtKB-UniRule"/>
</dbReference>
<dbReference type="Pfam" id="PF21185">
    <property type="entry name" value="RecD_N"/>
    <property type="match status" value="1"/>
</dbReference>
<dbReference type="Gene3D" id="1.10.10.1020">
    <property type="entry name" value="RecBCD complex, subunit RecD, N-terminal domain"/>
    <property type="match status" value="1"/>
</dbReference>
<feature type="domain" description="RecBCD enzyme subunit RecD N-terminal" evidence="13">
    <location>
        <begin position="32"/>
        <end position="146"/>
    </location>
</feature>
<evidence type="ECO:0000259" key="12">
    <source>
        <dbReference type="Pfam" id="PF13538"/>
    </source>
</evidence>
<reference evidence="14 15" key="1">
    <citation type="submission" date="2016-06" db="EMBL/GenBank/DDBJ databases">
        <title>Complete genome sequences of Bordetella bronchialis and Bordetella flabilis.</title>
        <authorList>
            <person name="LiPuma J.J."/>
            <person name="Spilker T."/>
        </authorList>
    </citation>
    <scope>NUCLEOTIDE SEQUENCE [LARGE SCALE GENOMIC DNA]</scope>
    <source>
        <strain evidence="14 15">AU17976</strain>
    </source>
</reference>
<dbReference type="EC" id="5.6.2.3" evidence="11"/>
<dbReference type="AlphaFoldDB" id="A0A193FRB7"/>
<evidence type="ECO:0000256" key="9">
    <source>
        <dbReference type="ARBA" id="ARBA00023204"/>
    </source>
</evidence>
<dbReference type="Pfam" id="PF13245">
    <property type="entry name" value="AAA_19"/>
    <property type="match status" value="1"/>
</dbReference>
<evidence type="ECO:0000256" key="11">
    <source>
        <dbReference type="HAMAP-Rule" id="MF_01487"/>
    </source>
</evidence>
<dbReference type="GO" id="GO:0043139">
    <property type="term" value="F:5'-3' DNA helicase activity"/>
    <property type="evidence" value="ECO:0007669"/>
    <property type="project" value="UniProtKB-UniRule"/>
</dbReference>
<keyword evidence="8 11" id="KW-0238">DNA-binding</keyword>
<dbReference type="RefSeq" id="WP_066667781.1">
    <property type="nucleotide sequence ID" value="NZ_CP016171.1"/>
</dbReference>
<evidence type="ECO:0000256" key="2">
    <source>
        <dbReference type="ARBA" id="ARBA00022741"/>
    </source>
</evidence>
<dbReference type="PANTHER" id="PTHR43788:SF6">
    <property type="entry name" value="DNA HELICASE B"/>
    <property type="match status" value="1"/>
</dbReference>
<evidence type="ECO:0000259" key="13">
    <source>
        <dbReference type="Pfam" id="PF21185"/>
    </source>
</evidence>
<dbReference type="Pfam" id="PF13538">
    <property type="entry name" value="UvrD_C_2"/>
    <property type="match status" value="1"/>
</dbReference>
<dbReference type="STRING" id="463025.BAU08_01455"/>
<evidence type="ECO:0000256" key="7">
    <source>
        <dbReference type="ARBA" id="ARBA00022840"/>
    </source>
</evidence>
<dbReference type="InterPro" id="IPR049550">
    <property type="entry name" value="RecD_N"/>
</dbReference>
<dbReference type="NCBIfam" id="TIGR01447">
    <property type="entry name" value="recD"/>
    <property type="match status" value="1"/>
</dbReference>
<evidence type="ECO:0000256" key="6">
    <source>
        <dbReference type="ARBA" id="ARBA00022839"/>
    </source>
</evidence>
<dbReference type="GO" id="GO:0000724">
    <property type="term" value="P:double-strand break repair via homologous recombination"/>
    <property type="evidence" value="ECO:0007669"/>
    <property type="project" value="UniProtKB-UniRule"/>
</dbReference>
<dbReference type="PANTHER" id="PTHR43788">
    <property type="entry name" value="DNA2/NAM7 HELICASE FAMILY MEMBER"/>
    <property type="match status" value="1"/>
</dbReference>
<keyword evidence="5 11" id="KW-0347">Helicase</keyword>
<gene>
    <name evidence="11" type="primary">recD</name>
    <name evidence="14" type="ORF">BAU08_01455</name>
</gene>
<dbReference type="InterPro" id="IPR041851">
    <property type="entry name" value="RecD_N_sf"/>
</dbReference>
<dbReference type="GO" id="GO:0016887">
    <property type="term" value="F:ATP hydrolysis activity"/>
    <property type="evidence" value="ECO:0007669"/>
    <property type="project" value="RHEA"/>
</dbReference>
<dbReference type="InterPro" id="IPR027785">
    <property type="entry name" value="UvrD-like_helicase_C"/>
</dbReference>
<evidence type="ECO:0000256" key="8">
    <source>
        <dbReference type="ARBA" id="ARBA00023125"/>
    </source>
</evidence>
<comment type="similarity">
    <text evidence="11">Belongs to the RecD family.</text>
</comment>
<comment type="miscellaneous">
    <text evidence="11">In the RecBCD complex, RecB has a slow 3'-5' helicase, an exonuclease activity and loads RecA onto ssDNA, RecD has a fast 5'-3' helicase activity, while RecC stimulates the ATPase and processivity of the RecB helicase and contributes to recognition of the Chi site.</text>
</comment>
<evidence type="ECO:0000256" key="5">
    <source>
        <dbReference type="ARBA" id="ARBA00022806"/>
    </source>
</evidence>
<keyword evidence="1 11" id="KW-0540">Nuclease</keyword>
<dbReference type="InterPro" id="IPR006344">
    <property type="entry name" value="RecD"/>
</dbReference>
<proteinExistence type="inferred from homology"/>
<keyword evidence="3 11" id="KW-0227">DNA damage</keyword>
<dbReference type="GO" id="GO:0017116">
    <property type="term" value="F:single-stranded DNA helicase activity"/>
    <property type="evidence" value="ECO:0007669"/>
    <property type="project" value="TreeGrafter"/>
</dbReference>
<dbReference type="CDD" id="cd17933">
    <property type="entry name" value="DEXSc_RecD-like"/>
    <property type="match status" value="1"/>
</dbReference>
<evidence type="ECO:0000256" key="4">
    <source>
        <dbReference type="ARBA" id="ARBA00022801"/>
    </source>
</evidence>
<dbReference type="CDD" id="cd18809">
    <property type="entry name" value="SF1_C_RecD"/>
    <property type="match status" value="1"/>
</dbReference>
<dbReference type="EMBL" id="CP016171">
    <property type="protein sequence ID" value="ANN70190.1"/>
    <property type="molecule type" value="Genomic_DNA"/>
</dbReference>
<dbReference type="Gene3D" id="3.40.50.300">
    <property type="entry name" value="P-loop containing nucleotide triphosphate hydrolases"/>
    <property type="match status" value="3"/>
</dbReference>
<feature type="binding site" evidence="11">
    <location>
        <begin position="221"/>
        <end position="228"/>
    </location>
    <ligand>
        <name>ATP</name>
        <dbReference type="ChEBI" id="CHEBI:30616"/>
    </ligand>
</feature>
<evidence type="ECO:0000256" key="10">
    <source>
        <dbReference type="ARBA" id="ARBA00023235"/>
    </source>
</evidence>
<keyword evidence="2 11" id="KW-0547">Nucleotide-binding</keyword>
<dbReference type="SUPFAM" id="SSF52540">
    <property type="entry name" value="P-loop containing nucleoside triphosphate hydrolases"/>
    <property type="match status" value="2"/>
</dbReference>
<feature type="domain" description="UvrD-like helicase C-terminal" evidence="12">
    <location>
        <begin position="655"/>
        <end position="701"/>
    </location>
</feature>
<keyword evidence="10 11" id="KW-0413">Isomerase</keyword>
<dbReference type="GO" id="GO:0009338">
    <property type="term" value="C:exodeoxyribonuclease V complex"/>
    <property type="evidence" value="ECO:0007669"/>
    <property type="project" value="InterPro"/>
</dbReference>
<keyword evidence="9 11" id="KW-0234">DNA repair</keyword>
<dbReference type="GO" id="GO:0005524">
    <property type="term" value="F:ATP binding"/>
    <property type="evidence" value="ECO:0007669"/>
    <property type="project" value="UniProtKB-UniRule"/>
</dbReference>
<evidence type="ECO:0000313" key="15">
    <source>
        <dbReference type="Proteomes" id="UP000092213"/>
    </source>
</evidence>